<dbReference type="OrthoDB" id="9980836at2759"/>
<evidence type="ECO:0000313" key="4">
    <source>
        <dbReference type="EMBL" id="RSH77057.1"/>
    </source>
</evidence>
<reference evidence="4 5" key="1">
    <citation type="submission" date="2018-11" db="EMBL/GenBank/DDBJ databases">
        <title>Genome sequence of Apiotrichum porosum DSM 27194.</title>
        <authorList>
            <person name="Aliyu H."/>
            <person name="Gorte O."/>
            <person name="Ochsenreither K."/>
        </authorList>
    </citation>
    <scope>NUCLEOTIDE SEQUENCE [LARGE SCALE GENOMIC DNA]</scope>
    <source>
        <strain evidence="4 5">DSM 27194</strain>
    </source>
</reference>
<dbReference type="AlphaFoldDB" id="A0A427XEA7"/>
<dbReference type="InterPro" id="IPR002018">
    <property type="entry name" value="CarbesteraseB"/>
</dbReference>
<dbReference type="GeneID" id="39588223"/>
<keyword evidence="5" id="KW-1185">Reference proteome</keyword>
<dbReference type="GO" id="GO:0006139">
    <property type="term" value="P:nucleobase-containing compound metabolic process"/>
    <property type="evidence" value="ECO:0007669"/>
    <property type="project" value="UniProtKB-ARBA"/>
</dbReference>
<dbReference type="PROSITE" id="PS00122">
    <property type="entry name" value="CARBOXYLESTERASE_B_1"/>
    <property type="match status" value="1"/>
</dbReference>
<name>A0A427XEA7_9TREE</name>
<dbReference type="GO" id="GO:0052689">
    <property type="term" value="F:carboxylic ester hydrolase activity"/>
    <property type="evidence" value="ECO:0007669"/>
    <property type="project" value="TreeGrafter"/>
</dbReference>
<dbReference type="InterPro" id="IPR016193">
    <property type="entry name" value="Cytidine_deaminase-like"/>
</dbReference>
<dbReference type="PANTHER" id="PTHR43918">
    <property type="entry name" value="ACETYLCHOLINESTERASE"/>
    <property type="match status" value="1"/>
</dbReference>
<dbReference type="PROSITE" id="PS00941">
    <property type="entry name" value="CARBOXYLESTERASE_B_2"/>
    <property type="match status" value="1"/>
</dbReference>
<dbReference type="Proteomes" id="UP000279236">
    <property type="component" value="Unassembled WGS sequence"/>
</dbReference>
<sequence length="749" mass="81034">MAHLTAAPADLLNAFLTTTTQDIIPLTAAGVASGCKVFGAAILRKSDLSLVVAATNTETESPLLHGEITCIQKFYSLPADQRPPPGDCVFFATHEPCSLWITWSGFDNHTFLFTYEDTRDAFAIPHDIKILEEVFKVPAKGESEADYTARPLYNKSNAFWTARSVADLVAELPETDRAAAQKRVADVKAQYTGLSETYQSILTLVSGLATAAPATKSSSVTATIRPSTGKNSVKIVGFQNGTVDSFLGIPFAEPPVGSRRFTRPQAKVYQSSVLNATTLQPRCMQQGGDATAPGMSEDCLTINVITPHGACGSSKKLPVMVWIYGGGFVNGSASSFTFPDLPAFGIEIGKPFVLAAANYRLGMFGFPQGADAVANNAANLGLYDQRLSLEWVKHNIASFGGDPTKVTVFGESAGAMSIATHMLNETQDLFRGAILHSGGPNSSPLSPTTIHWAGAQNMTAQNAGCLSPNTTNLGQNMTTWECLKTVDANLIISASKQMMSSAQYAGVFPWSPSIDGVFVPELPSKLLKEGRFARMPFISGNCRDKGTVFTPSAINATSGPAFMHRWYPQGVTDDVLNTLLAHYPNDPANGSPYGTGNETFGLDPSFKQYAALLGDQIFQSRRRYLLRTLNQHKFTNTWAFEFRANETAAQATYRGVAHGSDVSYIFLQAADVAMSREMMVYEINFAYDLDPNGAAKTGNSSLYWPQHQYPANKNIMRMDSGNFTLQQDTLREDQMIVFDDPAINVAIQA</sequence>
<evidence type="ECO:0000313" key="5">
    <source>
        <dbReference type="Proteomes" id="UP000279236"/>
    </source>
</evidence>
<protein>
    <recommendedName>
        <fullName evidence="3">Carboxylesterase type B domain-containing protein</fullName>
    </recommendedName>
</protein>
<feature type="domain" description="Carboxylesterase type B" evidence="3">
    <location>
        <begin position="238"/>
        <end position="727"/>
    </location>
</feature>
<evidence type="ECO:0000256" key="1">
    <source>
        <dbReference type="ARBA" id="ARBA00005964"/>
    </source>
</evidence>
<dbReference type="Gene3D" id="3.40.50.1820">
    <property type="entry name" value="alpha/beta hydrolase"/>
    <property type="match status" value="1"/>
</dbReference>
<dbReference type="Gene3D" id="3.40.140.10">
    <property type="entry name" value="Cytidine Deaminase, domain 2"/>
    <property type="match status" value="1"/>
</dbReference>
<dbReference type="PANTHER" id="PTHR43918:SF4">
    <property type="entry name" value="CARBOXYLIC ESTER HYDROLASE"/>
    <property type="match status" value="1"/>
</dbReference>
<dbReference type="RefSeq" id="XP_028472204.1">
    <property type="nucleotide sequence ID" value="XM_028619335.1"/>
</dbReference>
<dbReference type="SUPFAM" id="SSF53927">
    <property type="entry name" value="Cytidine deaminase-like"/>
    <property type="match status" value="1"/>
</dbReference>
<comment type="similarity">
    <text evidence="1">Belongs to the type-B carboxylesterase/lipase family.</text>
</comment>
<comment type="caution">
    <text evidence="4">The sequence shown here is derived from an EMBL/GenBank/DDBJ whole genome shotgun (WGS) entry which is preliminary data.</text>
</comment>
<dbReference type="STRING" id="105984.A0A427XEA7"/>
<dbReference type="InterPro" id="IPR050654">
    <property type="entry name" value="AChE-related_enzymes"/>
</dbReference>
<evidence type="ECO:0000259" key="3">
    <source>
        <dbReference type="Pfam" id="PF00135"/>
    </source>
</evidence>
<dbReference type="Pfam" id="PF00135">
    <property type="entry name" value="COesterase"/>
    <property type="match status" value="1"/>
</dbReference>
<evidence type="ECO:0000256" key="2">
    <source>
        <dbReference type="ARBA" id="ARBA00022801"/>
    </source>
</evidence>
<proteinExistence type="inferred from homology"/>
<accession>A0A427XEA7</accession>
<dbReference type="InterPro" id="IPR029058">
    <property type="entry name" value="AB_hydrolase_fold"/>
</dbReference>
<dbReference type="InterPro" id="IPR019819">
    <property type="entry name" value="Carboxylesterase_B_CS"/>
</dbReference>
<organism evidence="4 5">
    <name type="scientific">Apiotrichum porosum</name>
    <dbReference type="NCBI Taxonomy" id="105984"/>
    <lineage>
        <taxon>Eukaryota</taxon>
        <taxon>Fungi</taxon>
        <taxon>Dikarya</taxon>
        <taxon>Basidiomycota</taxon>
        <taxon>Agaricomycotina</taxon>
        <taxon>Tremellomycetes</taxon>
        <taxon>Trichosporonales</taxon>
        <taxon>Trichosporonaceae</taxon>
        <taxon>Apiotrichum</taxon>
    </lineage>
</organism>
<dbReference type="EMBL" id="RSCE01000018">
    <property type="protein sequence ID" value="RSH77057.1"/>
    <property type="molecule type" value="Genomic_DNA"/>
</dbReference>
<keyword evidence="2" id="KW-0378">Hydrolase</keyword>
<dbReference type="InterPro" id="IPR019826">
    <property type="entry name" value="Carboxylesterase_B_AS"/>
</dbReference>
<dbReference type="SUPFAM" id="SSF53474">
    <property type="entry name" value="alpha/beta-Hydrolases"/>
    <property type="match status" value="1"/>
</dbReference>
<gene>
    <name evidence="4" type="ORF">EHS24_003680</name>
</gene>